<keyword evidence="5 11" id="KW-0028">Amino-acid biosynthesis</keyword>
<organism evidence="12 13">
    <name type="scientific">Fundidesulfovibrio magnetotacticus</name>
    <dbReference type="NCBI Taxonomy" id="2730080"/>
    <lineage>
        <taxon>Bacteria</taxon>
        <taxon>Pseudomonadati</taxon>
        <taxon>Thermodesulfobacteriota</taxon>
        <taxon>Desulfovibrionia</taxon>
        <taxon>Desulfovibrionales</taxon>
        <taxon>Desulfovibrionaceae</taxon>
        <taxon>Fundidesulfovibrio</taxon>
    </lineage>
</organism>
<dbReference type="Proteomes" id="UP000494245">
    <property type="component" value="Unassembled WGS sequence"/>
</dbReference>
<dbReference type="SUPFAM" id="SSF51366">
    <property type="entry name" value="Ribulose-phoshate binding barrel"/>
    <property type="match status" value="1"/>
</dbReference>
<dbReference type="GO" id="GO:0000107">
    <property type="term" value="F:imidazoleglycerol-phosphate synthase activity"/>
    <property type="evidence" value="ECO:0007669"/>
    <property type="project" value="InterPro"/>
</dbReference>
<evidence type="ECO:0000256" key="5">
    <source>
        <dbReference type="ARBA" id="ARBA00022605"/>
    </source>
</evidence>
<keyword evidence="7 12" id="KW-0456">Lyase</keyword>
<dbReference type="InterPro" id="IPR011060">
    <property type="entry name" value="RibuloseP-bd_barrel"/>
</dbReference>
<dbReference type="EC" id="4.3.2.10" evidence="4"/>
<dbReference type="UniPathway" id="UPA00031">
    <property type="reaction ID" value="UER00010"/>
</dbReference>
<dbReference type="EMBL" id="BLTE01000008">
    <property type="protein sequence ID" value="GFK94188.1"/>
    <property type="molecule type" value="Genomic_DNA"/>
</dbReference>
<dbReference type="NCBIfam" id="NF038364">
    <property type="entry name" value="AglZ_HisF2_fam"/>
    <property type="match status" value="1"/>
</dbReference>
<keyword evidence="13" id="KW-1185">Reference proteome</keyword>
<comment type="catalytic activity">
    <reaction evidence="10">
        <text>5-[(5-phospho-1-deoxy-D-ribulos-1-ylimino)methylamino]-1-(5-phospho-beta-D-ribosyl)imidazole-4-carboxamide + L-glutamine = D-erythro-1-(imidazol-4-yl)glycerol 3-phosphate + 5-amino-1-(5-phospho-beta-D-ribosyl)imidazole-4-carboxamide + L-glutamate + H(+)</text>
        <dbReference type="Rhea" id="RHEA:24793"/>
        <dbReference type="ChEBI" id="CHEBI:15378"/>
        <dbReference type="ChEBI" id="CHEBI:29985"/>
        <dbReference type="ChEBI" id="CHEBI:58278"/>
        <dbReference type="ChEBI" id="CHEBI:58359"/>
        <dbReference type="ChEBI" id="CHEBI:58475"/>
        <dbReference type="ChEBI" id="CHEBI:58525"/>
        <dbReference type="EC" id="4.3.2.10"/>
    </reaction>
</comment>
<dbReference type="InterPro" id="IPR006062">
    <property type="entry name" value="His_biosynth"/>
</dbReference>
<accession>A0A6V8LV49</accession>
<evidence type="ECO:0000256" key="9">
    <source>
        <dbReference type="ARBA" id="ARBA00030264"/>
    </source>
</evidence>
<evidence type="ECO:0000313" key="12">
    <source>
        <dbReference type="EMBL" id="GFK94188.1"/>
    </source>
</evidence>
<comment type="caution">
    <text evidence="12">The sequence shown here is derived from an EMBL/GenBank/DDBJ whole genome shotgun (WGS) entry which is preliminary data.</text>
</comment>
<protein>
    <recommendedName>
        <fullName evidence="4">imidazole glycerol-phosphate synthase</fullName>
        <ecNumber evidence="4">4.3.2.10</ecNumber>
    </recommendedName>
    <alternativeName>
        <fullName evidence="9">IGP synthase cyclase subunit</fullName>
    </alternativeName>
</protein>
<name>A0A6V8LV49_9BACT</name>
<dbReference type="PANTHER" id="PTHR21235">
    <property type="entry name" value="IMIDAZOLE GLYCEROL PHOSPHATE SYNTHASE SUBUNIT HISF/H IGP SYNTHASE SUBUNIT HISF/H"/>
    <property type="match status" value="1"/>
</dbReference>
<comment type="similarity">
    <text evidence="2 11">Belongs to the HisA/HisF family.</text>
</comment>
<dbReference type="CDD" id="cd04731">
    <property type="entry name" value="HisF"/>
    <property type="match status" value="1"/>
</dbReference>
<gene>
    <name evidence="12" type="primary">hisF_1</name>
    <name evidence="12" type="ORF">NNJEOMEG_02028</name>
</gene>
<dbReference type="Pfam" id="PF00977">
    <property type="entry name" value="His_biosynth"/>
    <property type="match status" value="1"/>
</dbReference>
<reference evidence="12 13" key="2">
    <citation type="submission" date="2020-05" db="EMBL/GenBank/DDBJ databases">
        <title>Draft genome sequence of Desulfovibrio sp. strainFSS-1.</title>
        <authorList>
            <person name="Shimoshige H."/>
            <person name="Kobayashi H."/>
            <person name="Maekawa T."/>
        </authorList>
    </citation>
    <scope>NUCLEOTIDE SEQUENCE [LARGE SCALE GENOMIC DNA]</scope>
    <source>
        <strain evidence="12 13">SIID29052-01</strain>
    </source>
</reference>
<evidence type="ECO:0000256" key="11">
    <source>
        <dbReference type="RuleBase" id="RU003657"/>
    </source>
</evidence>
<dbReference type="PANTHER" id="PTHR21235:SF2">
    <property type="entry name" value="IMIDAZOLE GLYCEROL PHOSPHATE SYNTHASE HISHF"/>
    <property type="match status" value="1"/>
</dbReference>
<evidence type="ECO:0000256" key="3">
    <source>
        <dbReference type="ARBA" id="ARBA00011152"/>
    </source>
</evidence>
<dbReference type="InterPro" id="IPR013785">
    <property type="entry name" value="Aldolase_TIM"/>
</dbReference>
<keyword evidence="6 11" id="KW-0368">Histidine biosynthesis</keyword>
<proteinExistence type="inferred from homology"/>
<dbReference type="Gene3D" id="3.20.20.70">
    <property type="entry name" value="Aldolase class I"/>
    <property type="match status" value="1"/>
</dbReference>
<dbReference type="RefSeq" id="WP_173084021.1">
    <property type="nucleotide sequence ID" value="NZ_BLTE01000008.1"/>
</dbReference>
<dbReference type="InterPro" id="IPR050064">
    <property type="entry name" value="IGPS_HisA/HisF"/>
</dbReference>
<comment type="function">
    <text evidence="8">IGPS catalyzes the conversion of PRFAR and glutamine to IGP, AICAR and glutamate. The HisF subunit catalyzes the cyclization activity that produces IGP and AICAR from PRFAR using the ammonia provided by the HisH subunit.</text>
</comment>
<comment type="pathway">
    <text evidence="1">Amino-acid biosynthesis; L-histidine biosynthesis; L-histidine from 5-phospho-alpha-D-ribose 1-diphosphate: step 5/9.</text>
</comment>
<dbReference type="GO" id="GO:0016829">
    <property type="term" value="F:lyase activity"/>
    <property type="evidence" value="ECO:0007669"/>
    <property type="project" value="UniProtKB-KW"/>
</dbReference>
<evidence type="ECO:0000256" key="7">
    <source>
        <dbReference type="ARBA" id="ARBA00023239"/>
    </source>
</evidence>
<dbReference type="InterPro" id="IPR004651">
    <property type="entry name" value="HisF"/>
</dbReference>
<evidence type="ECO:0000256" key="1">
    <source>
        <dbReference type="ARBA" id="ARBA00005091"/>
    </source>
</evidence>
<dbReference type="AlphaFoldDB" id="A0A6V8LV49"/>
<evidence type="ECO:0000313" key="13">
    <source>
        <dbReference type="Proteomes" id="UP000494245"/>
    </source>
</evidence>
<comment type="subunit">
    <text evidence="3">Heterodimer of HisH and HisF.</text>
</comment>
<reference evidence="12 13" key="1">
    <citation type="submission" date="2020-04" db="EMBL/GenBank/DDBJ databases">
        <authorList>
            <consortium name="Desulfovibrio sp. FSS-1 genome sequencing consortium"/>
            <person name="Shimoshige H."/>
            <person name="Kobayashi H."/>
            <person name="Maekawa T."/>
        </authorList>
    </citation>
    <scope>NUCLEOTIDE SEQUENCE [LARGE SCALE GENOMIC DNA]</scope>
    <source>
        <strain evidence="12 13">SIID29052-01</strain>
    </source>
</reference>
<evidence type="ECO:0000256" key="2">
    <source>
        <dbReference type="ARBA" id="ARBA00009667"/>
    </source>
</evidence>
<evidence type="ECO:0000256" key="8">
    <source>
        <dbReference type="ARBA" id="ARBA00025475"/>
    </source>
</evidence>
<sequence length="254" mass="27438">MLLARVIPVLLLSGRGLVKGERFSGHRYLGDPINTVKIFDAKEVDELIILDIDATREHRLPPLELVQQVADQCLMPFGVGGGIRSVEDARRILEAGAEKVCLNTHALENPDLVSAIARDFGCQSVCVSLDVKKNWFGKPEVRTRCGSKAVSKDPVETARRMEQAGAGEIMVHCVDRDGTMQGYDIPLIQSVARAVEIPVIAAGGAGTVQDLRQAIAEGGASAAAAGAMFVFHGRRRAVLVSYPSKEELREIRGE</sequence>
<evidence type="ECO:0000256" key="10">
    <source>
        <dbReference type="ARBA" id="ARBA00047838"/>
    </source>
</evidence>
<evidence type="ECO:0000256" key="4">
    <source>
        <dbReference type="ARBA" id="ARBA00012809"/>
    </source>
</evidence>
<dbReference type="GO" id="GO:0000105">
    <property type="term" value="P:L-histidine biosynthetic process"/>
    <property type="evidence" value="ECO:0007669"/>
    <property type="project" value="UniProtKB-UniPathway"/>
</dbReference>
<evidence type="ECO:0000256" key="6">
    <source>
        <dbReference type="ARBA" id="ARBA00023102"/>
    </source>
</evidence>